<accession>A0ABP7HPQ3</accession>
<evidence type="ECO:0000313" key="3">
    <source>
        <dbReference type="Proteomes" id="UP001500888"/>
    </source>
</evidence>
<keyword evidence="1" id="KW-0472">Membrane</keyword>
<comment type="caution">
    <text evidence="2">The sequence shown here is derived from an EMBL/GenBank/DDBJ whole genome shotgun (WGS) entry which is preliminary data.</text>
</comment>
<protein>
    <recommendedName>
        <fullName evidence="4">Peptidase M50</fullName>
    </recommendedName>
</protein>
<evidence type="ECO:0008006" key="4">
    <source>
        <dbReference type="Google" id="ProtNLM"/>
    </source>
</evidence>
<dbReference type="Proteomes" id="UP001500888">
    <property type="component" value="Unassembled WGS sequence"/>
</dbReference>
<keyword evidence="3" id="KW-1185">Reference proteome</keyword>
<keyword evidence="1" id="KW-0812">Transmembrane</keyword>
<evidence type="ECO:0000256" key="1">
    <source>
        <dbReference type="SAM" id="Phobius"/>
    </source>
</evidence>
<feature type="transmembrane region" description="Helical" evidence="1">
    <location>
        <begin position="111"/>
        <end position="129"/>
    </location>
</feature>
<keyword evidence="1" id="KW-1133">Transmembrane helix</keyword>
<organism evidence="2 3">
    <name type="scientific">Sphaerisporangium flaviroseum</name>
    <dbReference type="NCBI Taxonomy" id="509199"/>
    <lineage>
        <taxon>Bacteria</taxon>
        <taxon>Bacillati</taxon>
        <taxon>Actinomycetota</taxon>
        <taxon>Actinomycetes</taxon>
        <taxon>Streptosporangiales</taxon>
        <taxon>Streptosporangiaceae</taxon>
        <taxon>Sphaerisporangium</taxon>
    </lineage>
</organism>
<feature type="transmembrane region" description="Helical" evidence="1">
    <location>
        <begin position="208"/>
        <end position="231"/>
    </location>
</feature>
<dbReference type="RefSeq" id="WP_344936622.1">
    <property type="nucleotide sequence ID" value="NZ_BAAAZR010000002.1"/>
</dbReference>
<feature type="transmembrane region" description="Helical" evidence="1">
    <location>
        <begin position="237"/>
        <end position="256"/>
    </location>
</feature>
<sequence>MTSVRLHALGVREDRGEWIVGRPDTGVCVAVPYEGMRAVQLLQEGMTILAAQQRLRAETGANLDVGDFVAGMAAVGLVVSIGDRVFEDVPVHRPSLPWLSAGLVRWTLSPVLHWLMAALVAGGIAAALVRPEVIPGWRTLLWMEHGTLVLLGEVAVVAVLFTLHELAHLCTARAAGVPGRIRLDTRLQFLAVQTDVSGIWLAERRVRLTVYLAGMTVDAAVLGTCLGVMAIFDPHPVPAIVALMEMTGLALQFLVFMRTDLYFLIQDLTGCRNLYAGATAYLLYVVRRGARRPATDPLAGLEPGERRATRLYSGLMLAGTALCLGAFLQVSLPFTATLIGRSLGALARHDSLVATVDALATLAVLAGYQYAWCRAWRRRHGARVRRWTAKGVARYRRPRPADQFSR</sequence>
<evidence type="ECO:0000313" key="2">
    <source>
        <dbReference type="EMBL" id="GAA3799022.1"/>
    </source>
</evidence>
<feature type="transmembrane region" description="Helical" evidence="1">
    <location>
        <begin position="311"/>
        <end position="332"/>
    </location>
</feature>
<name>A0ABP7HPQ3_9ACTN</name>
<feature type="transmembrane region" description="Helical" evidence="1">
    <location>
        <begin position="141"/>
        <end position="163"/>
    </location>
</feature>
<dbReference type="EMBL" id="BAAAZR010000002">
    <property type="protein sequence ID" value="GAA3799022.1"/>
    <property type="molecule type" value="Genomic_DNA"/>
</dbReference>
<proteinExistence type="predicted"/>
<gene>
    <name evidence="2" type="ORF">GCM10022226_18020</name>
</gene>
<reference evidence="3" key="1">
    <citation type="journal article" date="2019" name="Int. J. Syst. Evol. Microbiol.">
        <title>The Global Catalogue of Microorganisms (GCM) 10K type strain sequencing project: providing services to taxonomists for standard genome sequencing and annotation.</title>
        <authorList>
            <consortium name="The Broad Institute Genomics Platform"/>
            <consortium name="The Broad Institute Genome Sequencing Center for Infectious Disease"/>
            <person name="Wu L."/>
            <person name="Ma J."/>
        </authorList>
    </citation>
    <scope>NUCLEOTIDE SEQUENCE [LARGE SCALE GENOMIC DNA]</scope>
    <source>
        <strain evidence="3">JCM 16908</strain>
    </source>
</reference>
<feature type="transmembrane region" description="Helical" evidence="1">
    <location>
        <begin position="352"/>
        <end position="373"/>
    </location>
</feature>